<evidence type="ECO:0000256" key="2">
    <source>
        <dbReference type="SAM" id="MobiDB-lite"/>
    </source>
</evidence>
<proteinExistence type="inferred from homology"/>
<protein>
    <recommendedName>
        <fullName evidence="5">Pseudouridine synthase RsuA/RluA-like domain-containing protein</fullName>
    </recommendedName>
</protein>
<dbReference type="EMBL" id="JBBWWR010000005">
    <property type="protein sequence ID" value="KAK8966778.1"/>
    <property type="molecule type" value="Genomic_DNA"/>
</dbReference>
<dbReference type="InterPro" id="IPR050188">
    <property type="entry name" value="RluA_PseudoU_synthase"/>
</dbReference>
<dbReference type="PANTHER" id="PTHR21600:SF87">
    <property type="entry name" value="RNA PSEUDOURIDYLATE SYNTHASE DOMAIN-CONTAINING PROTEIN 1"/>
    <property type="match status" value="1"/>
</dbReference>
<evidence type="ECO:0000256" key="1">
    <source>
        <dbReference type="ARBA" id="ARBA00010876"/>
    </source>
</evidence>
<name>A0ABR2MRJ3_9ASPA</name>
<comment type="similarity">
    <text evidence="1">Belongs to the pseudouridine synthase RluA family.</text>
</comment>
<evidence type="ECO:0008006" key="5">
    <source>
        <dbReference type="Google" id="ProtNLM"/>
    </source>
</evidence>
<evidence type="ECO:0000313" key="4">
    <source>
        <dbReference type="Proteomes" id="UP001412067"/>
    </source>
</evidence>
<sequence>MEESATAKDCGRRDATQCDWDQTLRTTANLMKQAGHARGNRRKKCAQMKQQKEHRVADRSIEWHTGAERAHGTGTKEQQIEDRTFEADVDEEGTENAVVEGGDGVDVGGATAGGVVEVFAAGGSALVQWRLETGRTHQIRAHAKYLGVPLLGDELYGGTKGMALSLLKPRAPARSHALISEMVSRLVRPCLHAQSLGVSRGKLCATSKSKQGQTTNDLAGGSEKQANIDLACNREEQANDDLAEEGESGFAGGKWRSAKNRGMGREYIEFKIKLSGVVDGGQQC</sequence>
<keyword evidence="4" id="KW-1185">Reference proteome</keyword>
<organism evidence="3 4">
    <name type="scientific">Platanthera guangdongensis</name>
    <dbReference type="NCBI Taxonomy" id="2320717"/>
    <lineage>
        <taxon>Eukaryota</taxon>
        <taxon>Viridiplantae</taxon>
        <taxon>Streptophyta</taxon>
        <taxon>Embryophyta</taxon>
        <taxon>Tracheophyta</taxon>
        <taxon>Spermatophyta</taxon>
        <taxon>Magnoliopsida</taxon>
        <taxon>Liliopsida</taxon>
        <taxon>Asparagales</taxon>
        <taxon>Orchidaceae</taxon>
        <taxon>Orchidoideae</taxon>
        <taxon>Orchideae</taxon>
        <taxon>Orchidinae</taxon>
        <taxon>Platanthera</taxon>
    </lineage>
</organism>
<dbReference type="InterPro" id="IPR020103">
    <property type="entry name" value="PsdUridine_synth_cat_dom_sf"/>
</dbReference>
<dbReference type="SUPFAM" id="SSF55120">
    <property type="entry name" value="Pseudouridine synthase"/>
    <property type="match status" value="1"/>
</dbReference>
<evidence type="ECO:0000313" key="3">
    <source>
        <dbReference type="EMBL" id="KAK8966778.1"/>
    </source>
</evidence>
<gene>
    <name evidence="3" type="ORF">KSP40_PGU005169</name>
</gene>
<feature type="region of interest" description="Disordered" evidence="2">
    <location>
        <begin position="33"/>
        <end position="57"/>
    </location>
</feature>
<comment type="caution">
    <text evidence="3">The sequence shown here is derived from an EMBL/GenBank/DDBJ whole genome shotgun (WGS) entry which is preliminary data.</text>
</comment>
<dbReference type="Gene3D" id="3.30.2350.10">
    <property type="entry name" value="Pseudouridine synthase"/>
    <property type="match status" value="1"/>
</dbReference>
<dbReference type="Proteomes" id="UP001412067">
    <property type="component" value="Unassembled WGS sequence"/>
</dbReference>
<accession>A0ABR2MRJ3</accession>
<reference evidence="3 4" key="1">
    <citation type="journal article" date="2022" name="Nat. Plants">
        <title>Genomes of leafy and leafless Platanthera orchids illuminate the evolution of mycoheterotrophy.</title>
        <authorList>
            <person name="Li M.H."/>
            <person name="Liu K.W."/>
            <person name="Li Z."/>
            <person name="Lu H.C."/>
            <person name="Ye Q.L."/>
            <person name="Zhang D."/>
            <person name="Wang J.Y."/>
            <person name="Li Y.F."/>
            <person name="Zhong Z.M."/>
            <person name="Liu X."/>
            <person name="Yu X."/>
            <person name="Liu D.K."/>
            <person name="Tu X.D."/>
            <person name="Liu B."/>
            <person name="Hao Y."/>
            <person name="Liao X.Y."/>
            <person name="Jiang Y.T."/>
            <person name="Sun W.H."/>
            <person name="Chen J."/>
            <person name="Chen Y.Q."/>
            <person name="Ai Y."/>
            <person name="Zhai J.W."/>
            <person name="Wu S.S."/>
            <person name="Zhou Z."/>
            <person name="Hsiao Y.Y."/>
            <person name="Wu W.L."/>
            <person name="Chen Y.Y."/>
            <person name="Lin Y.F."/>
            <person name="Hsu J.L."/>
            <person name="Li C.Y."/>
            <person name="Wang Z.W."/>
            <person name="Zhao X."/>
            <person name="Zhong W.Y."/>
            <person name="Ma X.K."/>
            <person name="Ma L."/>
            <person name="Huang J."/>
            <person name="Chen G.Z."/>
            <person name="Huang M.Z."/>
            <person name="Huang L."/>
            <person name="Peng D.H."/>
            <person name="Luo Y.B."/>
            <person name="Zou S.Q."/>
            <person name="Chen S.P."/>
            <person name="Lan S."/>
            <person name="Tsai W.C."/>
            <person name="Van de Peer Y."/>
            <person name="Liu Z.J."/>
        </authorList>
    </citation>
    <scope>NUCLEOTIDE SEQUENCE [LARGE SCALE GENOMIC DNA]</scope>
    <source>
        <strain evidence="3">Lor288</strain>
    </source>
</reference>
<dbReference type="PANTHER" id="PTHR21600">
    <property type="entry name" value="MITOCHONDRIAL RNA PSEUDOURIDINE SYNTHASE"/>
    <property type="match status" value="1"/>
</dbReference>